<dbReference type="AlphaFoldDB" id="R2RM69"/>
<dbReference type="RefSeq" id="WP_010745830.1">
    <property type="nucleotide sequence ID" value="NZ_ASWF01000003.1"/>
</dbReference>
<evidence type="ECO:0000313" key="3">
    <source>
        <dbReference type="Proteomes" id="UP000013877"/>
    </source>
</evidence>
<gene>
    <name evidence="2" type="ORF">I590_02566</name>
    <name evidence="1" type="ORF">UAK_02622</name>
</gene>
<keyword evidence="4" id="KW-1185">Reference proteome</keyword>
<dbReference type="Proteomes" id="UP000013877">
    <property type="component" value="Unassembled WGS sequence"/>
</dbReference>
<evidence type="ECO:0000313" key="2">
    <source>
        <dbReference type="EMBL" id="EOT75742.1"/>
    </source>
</evidence>
<dbReference type="eggNOG" id="ENOG5030792">
    <property type="taxonomic scope" value="Bacteria"/>
</dbReference>
<dbReference type="Proteomes" id="UP000014158">
    <property type="component" value="Unassembled WGS sequence"/>
</dbReference>
<name>R2RM69_9ENTE</name>
<accession>R2RM69</accession>
<protein>
    <submittedName>
        <fullName evidence="1">Uncharacterized protein</fullName>
    </submittedName>
</protein>
<dbReference type="EMBL" id="ASWF01000003">
    <property type="protein sequence ID" value="EOT75742.1"/>
    <property type="molecule type" value="Genomic_DNA"/>
</dbReference>
<reference evidence="1 3" key="1">
    <citation type="submission" date="2013-02" db="EMBL/GenBank/DDBJ databases">
        <title>The Genome Sequence of Enterococcus raffinosus ATCC_49464.</title>
        <authorList>
            <consortium name="The Broad Institute Genome Sequencing Platform"/>
            <consortium name="The Broad Institute Genome Sequencing Center for Infectious Disease"/>
            <person name="Earl A.M."/>
            <person name="Gilmore M.S."/>
            <person name="Lebreton F."/>
            <person name="Walker B."/>
            <person name="Young S.K."/>
            <person name="Zeng Q."/>
            <person name="Gargeya S."/>
            <person name="Fitzgerald M."/>
            <person name="Haas B."/>
            <person name="Abouelleil A."/>
            <person name="Alvarado L."/>
            <person name="Arachchi H.M."/>
            <person name="Berlin A.M."/>
            <person name="Chapman S.B."/>
            <person name="Dewar J."/>
            <person name="Goldberg J."/>
            <person name="Griggs A."/>
            <person name="Gujja S."/>
            <person name="Hansen M."/>
            <person name="Howarth C."/>
            <person name="Imamovic A."/>
            <person name="Larimer J."/>
            <person name="McCowan C."/>
            <person name="Murphy C."/>
            <person name="Neiman D."/>
            <person name="Pearson M."/>
            <person name="Priest M."/>
            <person name="Roberts A."/>
            <person name="Saif S."/>
            <person name="Shea T."/>
            <person name="Sisk P."/>
            <person name="Sykes S."/>
            <person name="Wortman J."/>
            <person name="Nusbaum C."/>
            <person name="Birren B."/>
        </authorList>
    </citation>
    <scope>NUCLEOTIDE SEQUENCE [LARGE SCALE GENOMIC DNA]</scope>
    <source>
        <strain evidence="1 3">ATCC 49464</strain>
    </source>
</reference>
<evidence type="ECO:0000313" key="1">
    <source>
        <dbReference type="EMBL" id="EOH77049.1"/>
    </source>
</evidence>
<organism evidence="1 3">
    <name type="scientific">Enterococcus raffinosus ATCC 49464</name>
    <dbReference type="NCBI Taxonomy" id="1158602"/>
    <lineage>
        <taxon>Bacteria</taxon>
        <taxon>Bacillati</taxon>
        <taxon>Bacillota</taxon>
        <taxon>Bacilli</taxon>
        <taxon>Lactobacillales</taxon>
        <taxon>Enterococcaceae</taxon>
        <taxon>Enterococcus</taxon>
    </lineage>
</organism>
<comment type="caution">
    <text evidence="1">The sequence shown here is derived from an EMBL/GenBank/DDBJ whole genome shotgun (WGS) entry which is preliminary data.</text>
</comment>
<proteinExistence type="predicted"/>
<dbReference type="HOGENOM" id="CLU_166701_0_0_9"/>
<sequence>MKVRKENRVLTVDEADKAFYLSEGYDVVELNSESNQYDIVEEATGGKTYSVAEYNALKAENDELKAKIAELEKDTDWNEPPTELSRDEKMAALKKSEIEFPGNISNEKLNTLYAKHFEGDGE</sequence>
<evidence type="ECO:0000313" key="4">
    <source>
        <dbReference type="Proteomes" id="UP000014158"/>
    </source>
</evidence>
<dbReference type="PATRIC" id="fig|1158602.3.peg.2622"/>
<dbReference type="EMBL" id="AJAL01000014">
    <property type="protein sequence ID" value="EOH77049.1"/>
    <property type="molecule type" value="Genomic_DNA"/>
</dbReference>
<reference evidence="2 4" key="2">
    <citation type="submission" date="2013-03" db="EMBL/GenBank/DDBJ databases">
        <title>The Genome Sequence of Enterococcus raffinosus ATCC_49464 (PacBio/Illumina hybrid assembly).</title>
        <authorList>
            <consortium name="The Broad Institute Genomics Platform"/>
            <consortium name="The Broad Institute Genome Sequencing Center for Infectious Disease"/>
            <person name="Earl A."/>
            <person name="Russ C."/>
            <person name="Gilmore M."/>
            <person name="Surin D."/>
            <person name="Walker B."/>
            <person name="Young S."/>
            <person name="Zeng Q."/>
            <person name="Gargeya S."/>
            <person name="Fitzgerald M."/>
            <person name="Haas B."/>
            <person name="Abouelleil A."/>
            <person name="Allen A.W."/>
            <person name="Alvarado L."/>
            <person name="Arachchi H.M."/>
            <person name="Berlin A.M."/>
            <person name="Chapman S.B."/>
            <person name="Gainer-Dewar J."/>
            <person name="Goldberg J."/>
            <person name="Griggs A."/>
            <person name="Gujja S."/>
            <person name="Hansen M."/>
            <person name="Howarth C."/>
            <person name="Imamovic A."/>
            <person name="Ireland A."/>
            <person name="Larimer J."/>
            <person name="McCowan C."/>
            <person name="Murphy C."/>
            <person name="Pearson M."/>
            <person name="Poon T.W."/>
            <person name="Priest M."/>
            <person name="Roberts A."/>
            <person name="Saif S."/>
            <person name="Shea T."/>
            <person name="Sisk P."/>
            <person name="Sykes S."/>
            <person name="Wortman J."/>
            <person name="Nusbaum C."/>
            <person name="Birren B."/>
        </authorList>
    </citation>
    <scope>NUCLEOTIDE SEQUENCE [LARGE SCALE GENOMIC DNA]</scope>
    <source>
        <strain evidence="2 4">ATCC 49464</strain>
    </source>
</reference>